<dbReference type="EMBL" id="CP050063">
    <property type="protein sequence ID" value="QIP17093.1"/>
    <property type="molecule type" value="Genomic_DNA"/>
</dbReference>
<evidence type="ECO:0000259" key="5">
    <source>
        <dbReference type="PROSITE" id="PS50093"/>
    </source>
</evidence>
<evidence type="ECO:0000256" key="3">
    <source>
        <dbReference type="SAM" id="MobiDB-lite"/>
    </source>
</evidence>
<dbReference type="InterPro" id="IPR003599">
    <property type="entry name" value="Ig_sub"/>
</dbReference>
<dbReference type="InterPro" id="IPR000601">
    <property type="entry name" value="PKD_dom"/>
</dbReference>
<reference evidence="6 7" key="1">
    <citation type="submission" date="2020-03" db="EMBL/GenBank/DDBJ databases">
        <authorList>
            <person name="Kim M.K."/>
        </authorList>
    </citation>
    <scope>NUCLEOTIDE SEQUENCE [LARGE SCALE GENOMIC DNA]</scope>
    <source>
        <strain evidence="6 7">BT328</strain>
    </source>
</reference>
<dbReference type="InterPro" id="IPR047589">
    <property type="entry name" value="DUF11_rpt"/>
</dbReference>
<feature type="region of interest" description="Disordered" evidence="3">
    <location>
        <begin position="1493"/>
        <end position="1513"/>
    </location>
</feature>
<dbReference type="Pfam" id="PF01345">
    <property type="entry name" value="DUF11"/>
    <property type="match status" value="2"/>
</dbReference>
<dbReference type="RefSeq" id="WP_167217604.1">
    <property type="nucleotide sequence ID" value="NZ_CP050063.1"/>
</dbReference>
<keyword evidence="2" id="KW-0325">Glycoprotein</keyword>
<name>A0A6G9AY28_9BACT</name>
<accession>A0A6G9AY28</accession>
<dbReference type="SUPFAM" id="SSF49299">
    <property type="entry name" value="PKD domain"/>
    <property type="match status" value="7"/>
</dbReference>
<evidence type="ECO:0000256" key="4">
    <source>
        <dbReference type="SAM" id="SignalP"/>
    </source>
</evidence>
<evidence type="ECO:0000313" key="7">
    <source>
        <dbReference type="Proteomes" id="UP000501802"/>
    </source>
</evidence>
<dbReference type="PANTHER" id="PTHR44427">
    <property type="entry name" value="CARCINOEMBRYONIC ANTIGEN-RELATED CELL ADHESION MOLECULE 19"/>
    <property type="match status" value="1"/>
</dbReference>
<dbReference type="InterPro" id="IPR013783">
    <property type="entry name" value="Ig-like_fold"/>
</dbReference>
<dbReference type="KEGG" id="spib:G8759_32880"/>
<dbReference type="InterPro" id="IPR035986">
    <property type="entry name" value="PKD_dom_sf"/>
</dbReference>
<evidence type="ECO:0000313" key="6">
    <source>
        <dbReference type="EMBL" id="QIP17093.1"/>
    </source>
</evidence>
<dbReference type="PANTHER" id="PTHR44427:SF5">
    <property type="entry name" value="V-SET AND IMMUNOGLOBULIN DOMAIN-CONTAINING PROTEIN 10-LIKE"/>
    <property type="match status" value="1"/>
</dbReference>
<feature type="domain" description="PKD" evidence="5">
    <location>
        <begin position="784"/>
        <end position="852"/>
    </location>
</feature>
<dbReference type="InterPro" id="IPR001434">
    <property type="entry name" value="OmcB-like_DUF11"/>
</dbReference>
<dbReference type="Proteomes" id="UP000501802">
    <property type="component" value="Chromosome"/>
</dbReference>
<organism evidence="6 7">
    <name type="scientific">Spirosoma aureum</name>
    <dbReference type="NCBI Taxonomy" id="2692134"/>
    <lineage>
        <taxon>Bacteria</taxon>
        <taxon>Pseudomonadati</taxon>
        <taxon>Bacteroidota</taxon>
        <taxon>Cytophagia</taxon>
        <taxon>Cytophagales</taxon>
        <taxon>Cytophagaceae</taxon>
        <taxon>Spirosoma</taxon>
    </lineage>
</organism>
<dbReference type="NCBIfam" id="TIGR01451">
    <property type="entry name" value="B_ant_repeat"/>
    <property type="match status" value="1"/>
</dbReference>
<keyword evidence="1 4" id="KW-0732">Signal</keyword>
<gene>
    <name evidence="6" type="ORF">G8759_32880</name>
</gene>
<feature type="signal peptide" evidence="4">
    <location>
        <begin position="1"/>
        <end position="22"/>
    </location>
</feature>
<dbReference type="InterPro" id="IPR050831">
    <property type="entry name" value="CEA_cell_adhesion"/>
</dbReference>
<dbReference type="PROSITE" id="PS50093">
    <property type="entry name" value="PKD"/>
    <property type="match status" value="1"/>
</dbReference>
<feature type="chain" id="PRO_5026332432" description="PKD domain-containing protein" evidence="4">
    <location>
        <begin position="23"/>
        <end position="1679"/>
    </location>
</feature>
<protein>
    <recommendedName>
        <fullName evidence="5">PKD domain-containing protein</fullName>
    </recommendedName>
</protein>
<dbReference type="SMART" id="SM00409">
    <property type="entry name" value="IG"/>
    <property type="match status" value="10"/>
</dbReference>
<proteinExistence type="predicted"/>
<dbReference type="InterPro" id="IPR022409">
    <property type="entry name" value="PKD/Chitinase_dom"/>
</dbReference>
<dbReference type="Gene3D" id="2.60.40.10">
    <property type="entry name" value="Immunoglobulins"/>
    <property type="match status" value="14"/>
</dbReference>
<sequence>MRYIYVLLAVSTTAFSSLFAQSYPTTFYLSSNSPVCDGQSFRVSAAYSVPPAGTTVSFRWAGPNNFTSAAYGAINVPASAATTGVYSVTMTFSGTNQGTATASTTVGLGTSKPMALVYDGPYTYSGRSICGPTSLSLVAHPDELYSSNTASYHWTGPNGFESTERNPLVEQGVAGLYILEATYPGNCGIGKDTVRIYNTTLSVGVSSYSTGANPQYSSSSTFCPGSSLELRATTSLPIGTTATYQWSGPNGFTSAAQSFTLTNATAAMAGVYSVTATYSGNCAGTATASQTITIGAPSLFAFSSDVASTGERSVNTFCPGSNFRIVAASSGVAPTNYQWSGPNGFTSTASSTTLTNATATMSGIYSVTATFSEGCSSTATAQVTIGQPSLSIGSFLVDNNFYSSTFCPGSSFRVAVSTNSTISATYQWSGPNGFTSSAQSFTLTNATAAMAGVYSVTAIYSGSCAGTATASQTITIGAPYVSAFSSETSIINGGSSVNTFCPGSSFRVAVSTGGSGTTYQWRGPNGFVNTAQSFTLTNATAAMSGAYSVTATFAEGCSNTATAQVTIGQPTVYIGSYSAETNSYNTTFCPGSNVRLAAFPSASTALATYQWSGPNGFTSTAQSFTLTNGSAANAGIYSVTATFSGSCSNTATASQTITIREPFASAFSSDVNSYGGNSVNTFCPSSSFRIAATLSSNSVSTSYQWSGPDGFSSSASSTTLTNATAAMAGVYSVTATYSGSCAGTATASLTITIGTPYVFAFSLDSTNMNGGYIYTFCPGSSFRISAASSSSSAPVTYQWSGPNGFTSTASSTTLSNATAAMSGTYSVTATFSGGCSNTATARVTIGLPTVSVGSYWVDNNSYSTTFCPGSNVRLAAASSSSSALATYQWSGPNGFTSTAQSFTLTNATAANAGIYSVTATFSGSCSNTAIASQTIQIGQPSLNISSNPYACPGGQLSLNAWPFVGYSTYNAPATYQWRGPNGFTSSTQNFTLTNVTPAMAGTYSVTATLSGACAGVVTTSTEVQVKKPLVDIHSRLTGGASIGERYCPGTSFDLTAIFVYTAADSLSSRSALTYQWSGPNGFSSSVKQPTILSANSLASGIYSVTVTVAGECSGNYTATQQINVGKPISYASAYPLVGIAQSDTYCPGATVVLSASSRPNNAPVESYQWRGPNGYTSSAKSLTFVNISPAMAGIYSLTTVYSGQCASTRVSFANVIVDTPDIRIGVYRPNGGGGDTPSLCFGNTYRLSPNAFSYNYNDIFTDNAFEWTLPDGSISTSPSLTIASASSANAGRYILKTTLGGVCASATTQDTVDLVVGVPRPQVRASNPFIANGRSTTLLAEKCLGSNVLWSDGQTGRSIVVSPTQTMTYTATCFNLEDCLGTPSDPLTVRVSDQPEADLSLNLSVSSRIPAVGQPVTVTLSITNSSAQEAHNVQVESRLPDLLTIVHAGDLQINGAVLSATIPSISANGAVNLTVQVAATSVGGIRLAAQVMASDNPDPDSYPGSGTNDGQDDAGWVDLRTGMPGSIVSVSPEPNPAHLPAPNITPVFLPEGLVDLSLNASVNNAAPALNETITVTLLVNNDNNRRLLSPEVTCQLPAGLTFIGGTHLVATGQQVTLTGGRFYPEWPQKFSFQVQVTGPVTEPIKARISYCDWDDVDSDPANNFDTGEDDTVQVSLRVK</sequence>
<evidence type="ECO:0000256" key="2">
    <source>
        <dbReference type="ARBA" id="ARBA00023180"/>
    </source>
</evidence>
<keyword evidence="7" id="KW-1185">Reference proteome</keyword>
<evidence type="ECO:0000256" key="1">
    <source>
        <dbReference type="ARBA" id="ARBA00022729"/>
    </source>
</evidence>
<dbReference type="SMART" id="SM00089">
    <property type="entry name" value="PKD"/>
    <property type="match status" value="7"/>
</dbReference>